<dbReference type="Proteomes" id="UP001190700">
    <property type="component" value="Unassembled WGS sequence"/>
</dbReference>
<keyword evidence="3" id="KW-1185">Reference proteome</keyword>
<dbReference type="Pfam" id="PF01370">
    <property type="entry name" value="Epimerase"/>
    <property type="match status" value="1"/>
</dbReference>
<comment type="caution">
    <text evidence="2">The sequence shown here is derived from an EMBL/GenBank/DDBJ whole genome shotgun (WGS) entry which is preliminary data.</text>
</comment>
<evidence type="ECO:0000313" key="2">
    <source>
        <dbReference type="EMBL" id="KAK3273311.1"/>
    </source>
</evidence>
<proteinExistence type="predicted"/>
<dbReference type="InterPro" id="IPR050177">
    <property type="entry name" value="Lipid_A_modif_metabolic_enz"/>
</dbReference>
<evidence type="ECO:0000313" key="3">
    <source>
        <dbReference type="Proteomes" id="UP001190700"/>
    </source>
</evidence>
<dbReference type="EMBL" id="LGRX02008540">
    <property type="protein sequence ID" value="KAK3273311.1"/>
    <property type="molecule type" value="Genomic_DNA"/>
</dbReference>
<feature type="domain" description="NAD-dependent epimerase/dehydratase" evidence="1">
    <location>
        <begin position="5"/>
        <end position="177"/>
    </location>
</feature>
<sequence length="193" mass="20698">MGLYTVTGGTGFLGEHLVQQLAAEGHEVRVVARGNLTTTQHPCVKFVEGNILDLNALKKSFKGAAGVYHLAGVVEHSQRQKDSMIEINLQGTLNAIEAAAEAGVRRMVYASTSGTVAVSKDEPTVPFPDDAPYAREVVANWPYYSSKLEAEERAMALAEKVLGGFLVNKALITRPKLLSGRKKAHLAPACIVV</sequence>
<dbReference type="InterPro" id="IPR036291">
    <property type="entry name" value="NAD(P)-bd_dom_sf"/>
</dbReference>
<evidence type="ECO:0000259" key="1">
    <source>
        <dbReference type="Pfam" id="PF01370"/>
    </source>
</evidence>
<dbReference type="PANTHER" id="PTHR43245">
    <property type="entry name" value="BIFUNCTIONAL POLYMYXIN RESISTANCE PROTEIN ARNA"/>
    <property type="match status" value="1"/>
</dbReference>
<dbReference type="SUPFAM" id="SSF51735">
    <property type="entry name" value="NAD(P)-binding Rossmann-fold domains"/>
    <property type="match status" value="1"/>
</dbReference>
<protein>
    <recommendedName>
        <fullName evidence="1">NAD-dependent epimerase/dehydratase domain-containing protein</fullName>
    </recommendedName>
</protein>
<reference evidence="2 3" key="1">
    <citation type="journal article" date="2015" name="Genome Biol. Evol.">
        <title>Comparative Genomics of a Bacterivorous Green Alga Reveals Evolutionary Causalities and Consequences of Phago-Mixotrophic Mode of Nutrition.</title>
        <authorList>
            <person name="Burns J.A."/>
            <person name="Paasch A."/>
            <person name="Narechania A."/>
            <person name="Kim E."/>
        </authorList>
    </citation>
    <scope>NUCLEOTIDE SEQUENCE [LARGE SCALE GENOMIC DNA]</scope>
    <source>
        <strain evidence="2 3">PLY_AMNH</strain>
    </source>
</reference>
<dbReference type="Gene3D" id="3.40.50.720">
    <property type="entry name" value="NAD(P)-binding Rossmann-like Domain"/>
    <property type="match status" value="1"/>
</dbReference>
<dbReference type="InterPro" id="IPR001509">
    <property type="entry name" value="Epimerase_deHydtase"/>
</dbReference>
<gene>
    <name evidence="2" type="ORF">CYMTET_18435</name>
</gene>
<name>A0AAE0G840_9CHLO</name>
<organism evidence="2 3">
    <name type="scientific">Cymbomonas tetramitiformis</name>
    <dbReference type="NCBI Taxonomy" id="36881"/>
    <lineage>
        <taxon>Eukaryota</taxon>
        <taxon>Viridiplantae</taxon>
        <taxon>Chlorophyta</taxon>
        <taxon>Pyramimonadophyceae</taxon>
        <taxon>Pyramimonadales</taxon>
        <taxon>Pyramimonadaceae</taxon>
        <taxon>Cymbomonas</taxon>
    </lineage>
</organism>
<accession>A0AAE0G840</accession>
<dbReference type="AlphaFoldDB" id="A0AAE0G840"/>